<dbReference type="AlphaFoldDB" id="A0AA39I4N1"/>
<dbReference type="InterPro" id="IPR001232">
    <property type="entry name" value="SKP1-like"/>
</dbReference>
<dbReference type="EMBL" id="JAUCMV010000002">
    <property type="protein sequence ID" value="KAK0417745.1"/>
    <property type="molecule type" value="Genomic_DNA"/>
</dbReference>
<dbReference type="GO" id="GO:0006511">
    <property type="term" value="P:ubiquitin-dependent protein catabolic process"/>
    <property type="evidence" value="ECO:0007669"/>
    <property type="project" value="InterPro"/>
</dbReference>
<reference evidence="6" key="1">
    <citation type="submission" date="2023-06" db="EMBL/GenBank/DDBJ databases">
        <title>Genomic analysis of the entomopathogenic nematode Steinernema hermaphroditum.</title>
        <authorList>
            <person name="Schwarz E.M."/>
            <person name="Heppert J.K."/>
            <person name="Baniya A."/>
            <person name="Schwartz H.T."/>
            <person name="Tan C.-H."/>
            <person name="Antoshechkin I."/>
            <person name="Sternberg P.W."/>
            <person name="Goodrich-Blair H."/>
            <person name="Dillman A.R."/>
        </authorList>
    </citation>
    <scope>NUCLEOTIDE SEQUENCE</scope>
    <source>
        <strain evidence="6">PS9179</strain>
        <tissue evidence="6">Whole animal</tissue>
    </source>
</reference>
<evidence type="ECO:0000256" key="3">
    <source>
        <dbReference type="PIRNR" id="PIRNR028729"/>
    </source>
</evidence>
<proteinExistence type="inferred from homology"/>
<sequence length="173" mass="20168">MVRFIAVSNDGRKFRISSEALQLSDMWSQEASKSETSSGAADESEESEQVELSGAVDGSTLQLLIEWCEHYRLPQRPPAVPEGDFSKVQFSEWDTKFLRSLSHRELQLLTMAAKYLKVRSLLTLCVRFIYTTFVREQTVEKVRAFFGESDDFSYEEKEYMRYEREWLNGNDVY</sequence>
<evidence type="ECO:0000259" key="5">
    <source>
        <dbReference type="Pfam" id="PF01466"/>
    </source>
</evidence>
<dbReference type="InterPro" id="IPR016897">
    <property type="entry name" value="SKP1"/>
</dbReference>
<organism evidence="6 7">
    <name type="scientific">Steinernema hermaphroditum</name>
    <dbReference type="NCBI Taxonomy" id="289476"/>
    <lineage>
        <taxon>Eukaryota</taxon>
        <taxon>Metazoa</taxon>
        <taxon>Ecdysozoa</taxon>
        <taxon>Nematoda</taxon>
        <taxon>Chromadorea</taxon>
        <taxon>Rhabditida</taxon>
        <taxon>Tylenchina</taxon>
        <taxon>Panagrolaimomorpha</taxon>
        <taxon>Strongyloidoidea</taxon>
        <taxon>Steinernematidae</taxon>
        <taxon>Steinernema</taxon>
    </lineage>
</organism>
<evidence type="ECO:0000256" key="4">
    <source>
        <dbReference type="SAM" id="MobiDB-lite"/>
    </source>
</evidence>
<name>A0AA39I4N1_9BILA</name>
<dbReference type="SMART" id="SM00512">
    <property type="entry name" value="Skp1"/>
    <property type="match status" value="1"/>
</dbReference>
<dbReference type="SUPFAM" id="SSF81382">
    <property type="entry name" value="Skp1 dimerisation domain-like"/>
    <property type="match status" value="1"/>
</dbReference>
<feature type="region of interest" description="Disordered" evidence="4">
    <location>
        <begin position="32"/>
        <end position="53"/>
    </location>
</feature>
<keyword evidence="2 3" id="KW-0833">Ubl conjugation pathway</keyword>
<comment type="similarity">
    <text evidence="1 3">Belongs to the SKP1 family.</text>
</comment>
<comment type="pathway">
    <text evidence="3">Protein modification; protein ubiquitination.</text>
</comment>
<dbReference type="SUPFAM" id="SSF54695">
    <property type="entry name" value="POZ domain"/>
    <property type="match status" value="1"/>
</dbReference>
<evidence type="ECO:0000256" key="1">
    <source>
        <dbReference type="ARBA" id="ARBA00009993"/>
    </source>
</evidence>
<evidence type="ECO:0000256" key="2">
    <source>
        <dbReference type="ARBA" id="ARBA00022786"/>
    </source>
</evidence>
<feature type="domain" description="SKP1 component dimerisation" evidence="5">
    <location>
        <begin position="120"/>
        <end position="166"/>
    </location>
</feature>
<dbReference type="InterPro" id="IPR016072">
    <property type="entry name" value="Skp1_comp_dimer"/>
</dbReference>
<dbReference type="PANTHER" id="PTHR11165">
    <property type="entry name" value="SKP1"/>
    <property type="match status" value="1"/>
</dbReference>
<accession>A0AA39I4N1</accession>
<gene>
    <name evidence="6" type="ORF">QR680_013184</name>
</gene>
<dbReference type="Gene3D" id="3.30.710.10">
    <property type="entry name" value="Potassium Channel Kv1.1, Chain A"/>
    <property type="match status" value="1"/>
</dbReference>
<dbReference type="InterPro" id="IPR011333">
    <property type="entry name" value="SKP1/BTB/POZ_sf"/>
</dbReference>
<dbReference type="Proteomes" id="UP001175271">
    <property type="component" value="Unassembled WGS sequence"/>
</dbReference>
<comment type="caution">
    <text evidence="6">The sequence shown here is derived from an EMBL/GenBank/DDBJ whole genome shotgun (WGS) entry which is preliminary data.</text>
</comment>
<comment type="function">
    <text evidence="3">Probable essential component of SCF (SKP1-CUL1-F-box protein) E3 ubiquitin-protein ligase complexes, which mediate the ubiquitination and subsequent proteasomal degradation of target proteins. Regulates cell proliferation during embryonic and larval development.</text>
</comment>
<dbReference type="InterPro" id="IPR036296">
    <property type="entry name" value="SKP1-like_dim_sf"/>
</dbReference>
<evidence type="ECO:0000313" key="6">
    <source>
        <dbReference type="EMBL" id="KAK0417745.1"/>
    </source>
</evidence>
<dbReference type="Pfam" id="PF01466">
    <property type="entry name" value="Skp1"/>
    <property type="match status" value="1"/>
</dbReference>
<dbReference type="PIRSF" id="PIRSF028729">
    <property type="entry name" value="E3_ubiquit_lig_SCF_Skp"/>
    <property type="match status" value="1"/>
</dbReference>
<protein>
    <recommendedName>
        <fullName evidence="3">Skp1-related protein</fullName>
    </recommendedName>
</protein>
<keyword evidence="7" id="KW-1185">Reference proteome</keyword>
<evidence type="ECO:0000313" key="7">
    <source>
        <dbReference type="Proteomes" id="UP001175271"/>
    </source>
</evidence>